<dbReference type="PANTHER" id="PTHR11017">
    <property type="entry name" value="LEUCINE-RICH REPEAT-CONTAINING PROTEIN"/>
    <property type="match status" value="1"/>
</dbReference>
<dbReference type="InterPro" id="IPR027417">
    <property type="entry name" value="P-loop_NTPase"/>
</dbReference>
<evidence type="ECO:0000259" key="4">
    <source>
        <dbReference type="Pfam" id="PF23282"/>
    </source>
</evidence>
<proteinExistence type="predicted"/>
<dbReference type="InterPro" id="IPR002182">
    <property type="entry name" value="NB-ARC"/>
</dbReference>
<evidence type="ECO:0000313" key="6">
    <source>
        <dbReference type="RefSeq" id="XP_048328501.1"/>
    </source>
</evidence>
<keyword evidence="1" id="KW-0433">Leucine-rich repeat</keyword>
<accession>A0ABM3IHF2</accession>
<reference evidence="6" key="1">
    <citation type="submission" date="2025-08" db="UniProtKB">
        <authorList>
            <consortium name="RefSeq"/>
        </authorList>
    </citation>
    <scope>IDENTIFICATION</scope>
    <source>
        <tissue evidence="6">Seedling</tissue>
    </source>
</reference>
<dbReference type="InterPro" id="IPR042197">
    <property type="entry name" value="Apaf_helical"/>
</dbReference>
<gene>
    <name evidence="6" type="primary">LOC107416355</name>
</gene>
<feature type="domain" description="NB-ARC" evidence="3">
    <location>
        <begin position="81"/>
        <end position="158"/>
    </location>
</feature>
<dbReference type="PANTHER" id="PTHR11017:SF570">
    <property type="entry name" value="DISEASE RESISTANCE PROTEIN (TIR-NBS CLASS)-RELATED"/>
    <property type="match status" value="1"/>
</dbReference>
<dbReference type="Proteomes" id="UP001652623">
    <property type="component" value="Chromosome 4"/>
</dbReference>
<dbReference type="InterPro" id="IPR011713">
    <property type="entry name" value="Leu-rich_rpt_3"/>
</dbReference>
<dbReference type="RefSeq" id="XP_048328501.1">
    <property type="nucleotide sequence ID" value="XM_048472544.1"/>
</dbReference>
<name>A0ABM3IHF2_ZIZJJ</name>
<organism evidence="5 6">
    <name type="scientific">Ziziphus jujuba</name>
    <name type="common">Chinese jujube</name>
    <name type="synonym">Ziziphus sativa</name>
    <dbReference type="NCBI Taxonomy" id="326968"/>
    <lineage>
        <taxon>Eukaryota</taxon>
        <taxon>Viridiplantae</taxon>
        <taxon>Streptophyta</taxon>
        <taxon>Embryophyta</taxon>
        <taxon>Tracheophyta</taxon>
        <taxon>Spermatophyta</taxon>
        <taxon>Magnoliopsida</taxon>
        <taxon>eudicotyledons</taxon>
        <taxon>Gunneridae</taxon>
        <taxon>Pentapetalae</taxon>
        <taxon>rosids</taxon>
        <taxon>fabids</taxon>
        <taxon>Rosales</taxon>
        <taxon>Rhamnaceae</taxon>
        <taxon>Paliureae</taxon>
        <taxon>Ziziphus</taxon>
    </lineage>
</organism>
<evidence type="ECO:0000256" key="1">
    <source>
        <dbReference type="ARBA" id="ARBA00022614"/>
    </source>
</evidence>
<protein>
    <submittedName>
        <fullName evidence="6">Disease resistance protein RPV1-like</fullName>
    </submittedName>
</protein>
<dbReference type="Pfam" id="PF07725">
    <property type="entry name" value="LRR_3"/>
    <property type="match status" value="1"/>
</dbReference>
<feature type="domain" description="Disease resistance protein Roq1-like winged-helix" evidence="4">
    <location>
        <begin position="225"/>
        <end position="296"/>
    </location>
</feature>
<dbReference type="Pfam" id="PF23282">
    <property type="entry name" value="WHD_ROQ1"/>
    <property type="match status" value="1"/>
</dbReference>
<dbReference type="Gene3D" id="3.80.10.10">
    <property type="entry name" value="Ribonuclease Inhibitor"/>
    <property type="match status" value="1"/>
</dbReference>
<dbReference type="SUPFAM" id="SSF46785">
    <property type="entry name" value="Winged helix' DNA-binding domain"/>
    <property type="match status" value="1"/>
</dbReference>
<dbReference type="GeneID" id="107416355"/>
<keyword evidence="2" id="KW-0677">Repeat</keyword>
<dbReference type="SUPFAM" id="SSF52058">
    <property type="entry name" value="L domain-like"/>
    <property type="match status" value="1"/>
</dbReference>
<sequence>MYRDESQLIQIIVEAALSKLNRTHLDEAKNPVGLEARVKDLDLLRNVGSDDDAQVIGIYGIGGVENLKVGTTDRGINIMKERLGNKRILLVLDDVDHFEQLDKLARTPDWFGSGSRIIVTTRNKHFLTFYGAHKTYEVEGPDCHDALELLSLNAFKENKPIEDYYELSERIVRYTDGLPLALVVLGSYLCRRSKPAWESAVDNLESKPNKQVYEALKISFDALEDNVKTIFLDIACFLVGDDKDHVIKVLGSSFKFSPIDGFEVLLDMSLITIESDKVRMHQLLQEVGWEIVRQESLEVGKRSRLWFPEDVFYVLLENLGTNAIEGIKLDLPEPKTLCLSAKAFENMKRLRLLIFRNVVISTAVEYLPTELKYIDWSGYQFPTLPFNLGPKQLVILNMPHSHIHQLGEGFKNFENLKFVNLSFSKFFTKIPDMSTVPKLESLCLEYSTLT</sequence>
<evidence type="ECO:0000259" key="3">
    <source>
        <dbReference type="Pfam" id="PF00931"/>
    </source>
</evidence>
<dbReference type="InterPro" id="IPR044974">
    <property type="entry name" value="Disease_R_plants"/>
</dbReference>
<dbReference type="InterPro" id="IPR058192">
    <property type="entry name" value="WHD_ROQ1-like"/>
</dbReference>
<dbReference type="InterPro" id="IPR036390">
    <property type="entry name" value="WH_DNA-bd_sf"/>
</dbReference>
<keyword evidence="5" id="KW-1185">Reference proteome</keyword>
<dbReference type="SUPFAM" id="SSF52540">
    <property type="entry name" value="P-loop containing nucleoside triphosphate hydrolases"/>
    <property type="match status" value="1"/>
</dbReference>
<dbReference type="Pfam" id="PF00931">
    <property type="entry name" value="NB-ARC"/>
    <property type="match status" value="1"/>
</dbReference>
<evidence type="ECO:0000256" key="2">
    <source>
        <dbReference type="ARBA" id="ARBA00022737"/>
    </source>
</evidence>
<evidence type="ECO:0000313" key="5">
    <source>
        <dbReference type="Proteomes" id="UP001652623"/>
    </source>
</evidence>
<dbReference type="Gene3D" id="3.40.50.300">
    <property type="entry name" value="P-loop containing nucleotide triphosphate hydrolases"/>
    <property type="match status" value="1"/>
</dbReference>
<dbReference type="Gene3D" id="1.10.8.430">
    <property type="entry name" value="Helical domain of apoptotic protease-activating factors"/>
    <property type="match status" value="1"/>
</dbReference>
<dbReference type="InterPro" id="IPR032675">
    <property type="entry name" value="LRR_dom_sf"/>
</dbReference>